<dbReference type="SUPFAM" id="SSF52172">
    <property type="entry name" value="CheY-like"/>
    <property type="match status" value="1"/>
</dbReference>
<feature type="region of interest" description="Disordered" evidence="2">
    <location>
        <begin position="196"/>
        <end position="263"/>
    </location>
</feature>
<evidence type="ECO:0000313" key="4">
    <source>
        <dbReference type="Proteomes" id="UP001412067"/>
    </source>
</evidence>
<keyword evidence="1" id="KW-0902">Two-component regulatory system</keyword>
<sequence length="402" mass="43817">MGGASEPYFFVVPLRSQFKSNFPSDLAVNLSIHRLMGSAHQMENLLDGVGGNGEAELNYGTRNEHKEIRDGRAGNGEGLYEEDEFRINEAALDTKDSHVQEAASVAHNPVLEKQQHKFLAPVVQWERFLPLRTIKVLLVENDDSTRQVVSALLRNCYNGVTAVANVLEAWRVLEDLTNHIDLVLTEHIWIRCHNSSGSRSGSESGIQGQNITQSDNDDVSDNNTYSDDEDNVSIGCNARDESDYGSGTQQGAARPSPSLPAMENLLDGVGGNGEAELNYGTRNEHKEIRDGRAGNGLYDTVFDVDGDKERAQSLGLEPNGFSFEGTNSSGVDYALNRYVFALEELGDAASGSGRNTKACEASGMQKKYEAHHHRRGISGAGRSLRLDCVNAGNNSSLRIVES</sequence>
<evidence type="ECO:0000256" key="1">
    <source>
        <dbReference type="ARBA" id="ARBA00023012"/>
    </source>
</evidence>
<dbReference type="PANTHER" id="PTHR43874:SF125">
    <property type="entry name" value="TWO-COMPONENT RESPONSE REGULATOR-LIKE APRR7"/>
    <property type="match status" value="1"/>
</dbReference>
<protein>
    <submittedName>
        <fullName evidence="3">Two-component response regulator-like APRR3</fullName>
    </submittedName>
</protein>
<dbReference type="PANTHER" id="PTHR43874">
    <property type="entry name" value="TWO-COMPONENT RESPONSE REGULATOR"/>
    <property type="match status" value="1"/>
</dbReference>
<gene>
    <name evidence="3" type="primary">APRR3</name>
    <name evidence="3" type="ORF">KSP40_PGU001432</name>
</gene>
<accession>A0ABR2MT74</accession>
<feature type="compositionally biased region" description="Low complexity" evidence="2">
    <location>
        <begin position="196"/>
        <end position="205"/>
    </location>
</feature>
<organism evidence="3 4">
    <name type="scientific">Platanthera guangdongensis</name>
    <dbReference type="NCBI Taxonomy" id="2320717"/>
    <lineage>
        <taxon>Eukaryota</taxon>
        <taxon>Viridiplantae</taxon>
        <taxon>Streptophyta</taxon>
        <taxon>Embryophyta</taxon>
        <taxon>Tracheophyta</taxon>
        <taxon>Spermatophyta</taxon>
        <taxon>Magnoliopsida</taxon>
        <taxon>Liliopsida</taxon>
        <taxon>Asparagales</taxon>
        <taxon>Orchidaceae</taxon>
        <taxon>Orchidoideae</taxon>
        <taxon>Orchideae</taxon>
        <taxon>Orchidinae</taxon>
        <taxon>Platanthera</taxon>
    </lineage>
</organism>
<reference evidence="3 4" key="1">
    <citation type="journal article" date="2022" name="Nat. Plants">
        <title>Genomes of leafy and leafless Platanthera orchids illuminate the evolution of mycoheterotrophy.</title>
        <authorList>
            <person name="Li M.H."/>
            <person name="Liu K.W."/>
            <person name="Li Z."/>
            <person name="Lu H.C."/>
            <person name="Ye Q.L."/>
            <person name="Zhang D."/>
            <person name="Wang J.Y."/>
            <person name="Li Y.F."/>
            <person name="Zhong Z.M."/>
            <person name="Liu X."/>
            <person name="Yu X."/>
            <person name="Liu D.K."/>
            <person name="Tu X.D."/>
            <person name="Liu B."/>
            <person name="Hao Y."/>
            <person name="Liao X.Y."/>
            <person name="Jiang Y.T."/>
            <person name="Sun W.H."/>
            <person name="Chen J."/>
            <person name="Chen Y.Q."/>
            <person name="Ai Y."/>
            <person name="Zhai J.W."/>
            <person name="Wu S.S."/>
            <person name="Zhou Z."/>
            <person name="Hsiao Y.Y."/>
            <person name="Wu W.L."/>
            <person name="Chen Y.Y."/>
            <person name="Lin Y.F."/>
            <person name="Hsu J.L."/>
            <person name="Li C.Y."/>
            <person name="Wang Z.W."/>
            <person name="Zhao X."/>
            <person name="Zhong W.Y."/>
            <person name="Ma X.K."/>
            <person name="Ma L."/>
            <person name="Huang J."/>
            <person name="Chen G.Z."/>
            <person name="Huang M.Z."/>
            <person name="Huang L."/>
            <person name="Peng D.H."/>
            <person name="Luo Y.B."/>
            <person name="Zou S.Q."/>
            <person name="Chen S.P."/>
            <person name="Lan S."/>
            <person name="Tsai W.C."/>
            <person name="Van de Peer Y."/>
            <person name="Liu Z.J."/>
        </authorList>
    </citation>
    <scope>NUCLEOTIDE SEQUENCE [LARGE SCALE GENOMIC DNA]</scope>
    <source>
        <strain evidence="3">Lor288</strain>
    </source>
</reference>
<dbReference type="Gene3D" id="3.40.50.2300">
    <property type="match status" value="1"/>
</dbReference>
<dbReference type="EMBL" id="JBBWWR010000005">
    <property type="protein sequence ID" value="KAK8966143.1"/>
    <property type="molecule type" value="Genomic_DNA"/>
</dbReference>
<feature type="compositionally biased region" description="Acidic residues" evidence="2">
    <location>
        <begin position="215"/>
        <end position="231"/>
    </location>
</feature>
<comment type="caution">
    <text evidence="3">The sequence shown here is derived from an EMBL/GenBank/DDBJ whole genome shotgun (WGS) entry which is preliminary data.</text>
</comment>
<keyword evidence="4" id="KW-1185">Reference proteome</keyword>
<proteinExistence type="predicted"/>
<dbReference type="InterPro" id="IPR045279">
    <property type="entry name" value="ARR-like"/>
</dbReference>
<dbReference type="InterPro" id="IPR011006">
    <property type="entry name" value="CheY-like_superfamily"/>
</dbReference>
<evidence type="ECO:0000256" key="2">
    <source>
        <dbReference type="SAM" id="MobiDB-lite"/>
    </source>
</evidence>
<dbReference type="Proteomes" id="UP001412067">
    <property type="component" value="Unassembled WGS sequence"/>
</dbReference>
<name>A0ABR2MT74_9ASPA</name>
<evidence type="ECO:0000313" key="3">
    <source>
        <dbReference type="EMBL" id="KAK8966143.1"/>
    </source>
</evidence>